<evidence type="ECO:0000259" key="7">
    <source>
        <dbReference type="PROSITE" id="PS50850"/>
    </source>
</evidence>
<keyword evidence="9" id="KW-1185">Reference proteome</keyword>
<dbReference type="CDD" id="cd17324">
    <property type="entry name" value="MFS_NepI_like"/>
    <property type="match status" value="1"/>
</dbReference>
<protein>
    <submittedName>
        <fullName evidence="8">MFS transporter</fullName>
    </submittedName>
</protein>
<evidence type="ECO:0000256" key="4">
    <source>
        <dbReference type="ARBA" id="ARBA00022989"/>
    </source>
</evidence>
<evidence type="ECO:0000256" key="3">
    <source>
        <dbReference type="ARBA" id="ARBA00022692"/>
    </source>
</evidence>
<comment type="caution">
    <text evidence="8">The sequence shown here is derived from an EMBL/GenBank/DDBJ whole genome shotgun (WGS) entry which is preliminary data.</text>
</comment>
<evidence type="ECO:0000313" key="8">
    <source>
        <dbReference type="EMBL" id="MCX7444979.1"/>
    </source>
</evidence>
<evidence type="ECO:0000256" key="1">
    <source>
        <dbReference type="ARBA" id="ARBA00004651"/>
    </source>
</evidence>
<accession>A0ABT3WVH1</accession>
<gene>
    <name evidence="8" type="ORF">OS125_06920</name>
</gene>
<feature type="transmembrane region" description="Helical" evidence="6">
    <location>
        <begin position="210"/>
        <end position="235"/>
    </location>
</feature>
<keyword evidence="3 6" id="KW-0812">Transmembrane</keyword>
<feature type="domain" description="Major facilitator superfamily (MFS) profile" evidence="7">
    <location>
        <begin position="13"/>
        <end position="393"/>
    </location>
</feature>
<feature type="transmembrane region" description="Helical" evidence="6">
    <location>
        <begin position="338"/>
        <end position="360"/>
    </location>
</feature>
<dbReference type="InterPro" id="IPR036259">
    <property type="entry name" value="MFS_trans_sf"/>
</dbReference>
<evidence type="ECO:0000256" key="6">
    <source>
        <dbReference type="SAM" id="Phobius"/>
    </source>
</evidence>
<organism evidence="8 9">
    <name type="scientific">Corynebacterium pygosceleis</name>
    <dbReference type="NCBI Taxonomy" id="2800406"/>
    <lineage>
        <taxon>Bacteria</taxon>
        <taxon>Bacillati</taxon>
        <taxon>Actinomycetota</taxon>
        <taxon>Actinomycetes</taxon>
        <taxon>Mycobacteriales</taxon>
        <taxon>Corynebacteriaceae</taxon>
        <taxon>Corynebacterium</taxon>
    </lineage>
</organism>
<evidence type="ECO:0000256" key="5">
    <source>
        <dbReference type="ARBA" id="ARBA00023136"/>
    </source>
</evidence>
<evidence type="ECO:0000256" key="2">
    <source>
        <dbReference type="ARBA" id="ARBA00022475"/>
    </source>
</evidence>
<feature type="transmembrane region" description="Helical" evidence="6">
    <location>
        <begin position="47"/>
        <end position="71"/>
    </location>
</feature>
<keyword evidence="5 6" id="KW-0472">Membrane</keyword>
<dbReference type="RefSeq" id="WP_267186561.1">
    <property type="nucleotide sequence ID" value="NZ_JAPMKV010000003.1"/>
</dbReference>
<name>A0ABT3WVH1_9CORY</name>
<feature type="transmembrane region" description="Helical" evidence="6">
    <location>
        <begin position="103"/>
        <end position="125"/>
    </location>
</feature>
<proteinExistence type="predicted"/>
<comment type="subcellular location">
    <subcellularLocation>
        <location evidence="1">Cell membrane</location>
        <topology evidence="1">Multi-pass membrane protein</topology>
    </subcellularLocation>
</comment>
<reference evidence="8" key="1">
    <citation type="submission" date="2022-11" db="EMBL/GenBank/DDBJ databases">
        <title>Corynebacterium sp. isolated from Penguins.</title>
        <authorList>
            <person name="Sedlar K."/>
            <person name="Svec P."/>
        </authorList>
    </citation>
    <scope>NUCLEOTIDE SEQUENCE</scope>
    <source>
        <strain evidence="8">P7003</strain>
    </source>
</reference>
<feature type="transmembrane region" description="Helical" evidence="6">
    <location>
        <begin position="276"/>
        <end position="297"/>
    </location>
</feature>
<dbReference type="SUPFAM" id="SSF103473">
    <property type="entry name" value="MFS general substrate transporter"/>
    <property type="match status" value="1"/>
</dbReference>
<evidence type="ECO:0000313" key="9">
    <source>
        <dbReference type="Proteomes" id="UP001081709"/>
    </source>
</evidence>
<dbReference type="PANTHER" id="PTHR43124">
    <property type="entry name" value="PURINE EFFLUX PUMP PBUE"/>
    <property type="match status" value="1"/>
</dbReference>
<sequence length="401" mass="41009">MSKTGERQRFPWWMLGFCIALFSLFTDDYIIAGILPDVAEGLDVSEAAAGQLVTVFSVTMAVGVAVFGVVFARVPRTLLLPVALVIFTVANALAVVTDSYWGLVVLRMMSALSAAACLPVFFAAAAELAPQRRQGRYLGLLSVSVTGAVAVGVPLGVWIGGTVGWHATFGFIAVCGAVSTLLVVLTFPGVEPAPAISVREQLKVLAHPSISVALIGGAVAVMGALALVTYLAPFLEATVGSATDRGTVFMLFGVAATAGVFGGGWCVDAIGPDRTIMWGMGGYAVLMAVFTTLTQIGPVPLPVILALTPLWGALAYWCASAVQVRLHQIAGPLTAQALALNSSLSAVGVAGGAAVGGLLIKLDAAALLSAFAGLGCLTGLFLLLIAFRKAESDPVTASTTA</sequence>
<dbReference type="InterPro" id="IPR050189">
    <property type="entry name" value="MFS_Efflux_Transporters"/>
</dbReference>
<keyword evidence="2" id="KW-1003">Cell membrane</keyword>
<feature type="transmembrane region" description="Helical" evidence="6">
    <location>
        <begin position="247"/>
        <end position="267"/>
    </location>
</feature>
<dbReference type="PANTHER" id="PTHR43124:SF10">
    <property type="entry name" value="PURINE EFFLUX PUMP PBUE"/>
    <property type="match status" value="1"/>
</dbReference>
<dbReference type="InterPro" id="IPR011701">
    <property type="entry name" value="MFS"/>
</dbReference>
<dbReference type="Pfam" id="PF07690">
    <property type="entry name" value="MFS_1"/>
    <property type="match status" value="1"/>
</dbReference>
<keyword evidence="4 6" id="KW-1133">Transmembrane helix</keyword>
<dbReference type="EMBL" id="JAPMKV010000003">
    <property type="protein sequence ID" value="MCX7444979.1"/>
    <property type="molecule type" value="Genomic_DNA"/>
</dbReference>
<feature type="transmembrane region" description="Helical" evidence="6">
    <location>
        <begin position="303"/>
        <end position="326"/>
    </location>
</feature>
<dbReference type="PROSITE" id="PS50850">
    <property type="entry name" value="MFS"/>
    <property type="match status" value="1"/>
</dbReference>
<feature type="transmembrane region" description="Helical" evidence="6">
    <location>
        <begin position="366"/>
        <end position="387"/>
    </location>
</feature>
<dbReference type="InterPro" id="IPR020846">
    <property type="entry name" value="MFS_dom"/>
</dbReference>
<dbReference type="Proteomes" id="UP001081709">
    <property type="component" value="Unassembled WGS sequence"/>
</dbReference>
<feature type="transmembrane region" description="Helical" evidence="6">
    <location>
        <begin position="137"/>
        <end position="159"/>
    </location>
</feature>
<feature type="transmembrane region" description="Helical" evidence="6">
    <location>
        <begin position="12"/>
        <end position="35"/>
    </location>
</feature>
<dbReference type="Gene3D" id="1.20.1250.20">
    <property type="entry name" value="MFS general substrate transporter like domains"/>
    <property type="match status" value="1"/>
</dbReference>
<feature type="transmembrane region" description="Helical" evidence="6">
    <location>
        <begin position="78"/>
        <end position="97"/>
    </location>
</feature>
<feature type="transmembrane region" description="Helical" evidence="6">
    <location>
        <begin position="165"/>
        <end position="190"/>
    </location>
</feature>